<dbReference type="Proteomes" id="UP000255153">
    <property type="component" value="Unassembled WGS sequence"/>
</dbReference>
<evidence type="ECO:0000313" key="2">
    <source>
        <dbReference type="EMBL" id="STL02369.1"/>
    </source>
</evidence>
<organism evidence="2 3">
    <name type="scientific">Escherichia coli</name>
    <dbReference type="NCBI Taxonomy" id="562"/>
    <lineage>
        <taxon>Bacteria</taxon>
        <taxon>Pseudomonadati</taxon>
        <taxon>Pseudomonadota</taxon>
        <taxon>Gammaproteobacteria</taxon>
        <taxon>Enterobacterales</taxon>
        <taxon>Enterobacteriaceae</taxon>
        <taxon>Escherichia</taxon>
    </lineage>
</organism>
<dbReference type="EMBL" id="UGEE01000003">
    <property type="protein sequence ID" value="STL02369.1"/>
    <property type="molecule type" value="Genomic_DNA"/>
</dbReference>
<sequence>MTSATSADDKISPPPSHRTGRLRQVLPLSASAFCPHPASPPALPHAGDKQTEIRGMHIRIAKKQAEYSVHQPGKMHIQLGILKIMRAVKMSPVGIFGGCHPGKHGAPVRPPHLSRQSEGKIQLAVEDFPAEKSSSVSALFFATSVISVST</sequence>
<feature type="region of interest" description="Disordered" evidence="1">
    <location>
        <begin position="1"/>
        <end position="20"/>
    </location>
</feature>
<gene>
    <name evidence="2" type="ORF">NCTC8603_05443</name>
</gene>
<evidence type="ECO:0000256" key="1">
    <source>
        <dbReference type="SAM" id="MobiDB-lite"/>
    </source>
</evidence>
<dbReference type="AlphaFoldDB" id="A0AB38H5B3"/>
<protein>
    <submittedName>
        <fullName evidence="2">Uncharacterized protein</fullName>
    </submittedName>
</protein>
<accession>A0AB38H5B3</accession>
<reference evidence="2 3" key="1">
    <citation type="submission" date="2018-06" db="EMBL/GenBank/DDBJ databases">
        <authorList>
            <consortium name="Pathogen Informatics"/>
            <person name="Doyle S."/>
        </authorList>
    </citation>
    <scope>NUCLEOTIDE SEQUENCE [LARGE SCALE GENOMIC DNA]</scope>
    <source>
        <strain evidence="2 3">NCTC8603</strain>
    </source>
</reference>
<proteinExistence type="predicted"/>
<name>A0AB38H5B3_ECOLX</name>
<comment type="caution">
    <text evidence="2">The sequence shown here is derived from an EMBL/GenBank/DDBJ whole genome shotgun (WGS) entry which is preliminary data.</text>
</comment>
<evidence type="ECO:0000313" key="3">
    <source>
        <dbReference type="Proteomes" id="UP000255153"/>
    </source>
</evidence>